<dbReference type="EMBL" id="JAWDEV010000011">
    <property type="protein sequence ID" value="MDU0271592.1"/>
    <property type="molecule type" value="Genomic_DNA"/>
</dbReference>
<dbReference type="Pfam" id="PF15495">
    <property type="entry name" value="Fimbrillin_C"/>
    <property type="match status" value="1"/>
</dbReference>
<dbReference type="Proteomes" id="UP001181086">
    <property type="component" value="Unassembled WGS sequence"/>
</dbReference>
<proteinExistence type="predicted"/>
<name>A0A1Y4PS44_9BACT</name>
<keyword evidence="2" id="KW-0732">Signal</keyword>
<protein>
    <submittedName>
        <fullName evidence="5">Fimbria major subunit</fullName>
    </submittedName>
</protein>
<evidence type="ECO:0000313" key="8">
    <source>
        <dbReference type="Proteomes" id="UP000283678"/>
    </source>
</evidence>
<dbReference type="AlphaFoldDB" id="A0A1Y4PS44"/>
<dbReference type="PROSITE" id="PS51257">
    <property type="entry name" value="PROKAR_LIPOPROTEIN"/>
    <property type="match status" value="1"/>
</dbReference>
<feature type="domain" description="Minor fimbrium subunit Mfa1 C-terminal" evidence="3">
    <location>
        <begin position="506"/>
        <end position="580"/>
    </location>
</feature>
<feature type="chain" id="PRO_5043151947" evidence="2">
    <location>
        <begin position="21"/>
        <end position="586"/>
    </location>
</feature>
<evidence type="ECO:0000313" key="9">
    <source>
        <dbReference type="Proteomes" id="UP000481700"/>
    </source>
</evidence>
<dbReference type="Proteomes" id="UP000283678">
    <property type="component" value="Unassembled WGS sequence"/>
</dbReference>
<dbReference type="EMBL" id="JAHOAX010000002">
    <property type="protein sequence ID" value="MBV3122046.1"/>
    <property type="molecule type" value="Genomic_DNA"/>
</dbReference>
<evidence type="ECO:0000256" key="1">
    <source>
        <dbReference type="SAM" id="MobiDB-lite"/>
    </source>
</evidence>
<evidence type="ECO:0000256" key="2">
    <source>
        <dbReference type="SAM" id="SignalP"/>
    </source>
</evidence>
<dbReference type="Proteomes" id="UP000777173">
    <property type="component" value="Unassembled WGS sequence"/>
</dbReference>
<evidence type="ECO:0000259" key="3">
    <source>
        <dbReference type="Pfam" id="PF15495"/>
    </source>
</evidence>
<dbReference type="EMBL" id="VVZV01000025">
    <property type="protein sequence ID" value="KAA5315854.1"/>
    <property type="molecule type" value="Genomic_DNA"/>
</dbReference>
<dbReference type="Proteomes" id="UP000481700">
    <property type="component" value="Unassembled WGS sequence"/>
</dbReference>
<accession>A0A1Y4PS44</accession>
<evidence type="ECO:0000313" key="4">
    <source>
        <dbReference type="EMBL" id="KAA5315854.1"/>
    </source>
</evidence>
<reference evidence="7 8" key="1">
    <citation type="submission" date="2018-08" db="EMBL/GenBank/DDBJ databases">
        <title>A genome reference for cultivated species of the human gut microbiota.</title>
        <authorList>
            <person name="Zou Y."/>
            <person name="Xue W."/>
            <person name="Luo G."/>
        </authorList>
    </citation>
    <scope>NUCLEOTIDE SEQUENCE [LARGE SCALE GENOMIC DNA]</scope>
    <source>
        <strain evidence="7 8">AF14-1AC</strain>
    </source>
</reference>
<evidence type="ECO:0000313" key="5">
    <source>
        <dbReference type="EMBL" id="MBV3122046.1"/>
    </source>
</evidence>
<dbReference type="RefSeq" id="WP_007841340.1">
    <property type="nucleotide sequence ID" value="NZ_BAABYF010000001.1"/>
</dbReference>
<reference evidence="4 9" key="2">
    <citation type="journal article" date="2019" name="Nat. Med.">
        <title>A library of human gut bacterial isolates paired with longitudinal multiomics data enables mechanistic microbiome research.</title>
        <authorList>
            <person name="Poyet M."/>
            <person name="Groussin M."/>
            <person name="Gibbons S.M."/>
            <person name="Avila-Pacheco J."/>
            <person name="Jiang X."/>
            <person name="Kearney S.M."/>
            <person name="Perrotta A.R."/>
            <person name="Berdy B."/>
            <person name="Zhao S."/>
            <person name="Lieberman T.D."/>
            <person name="Swanson P.K."/>
            <person name="Smith M."/>
            <person name="Roesemann S."/>
            <person name="Alexander J.E."/>
            <person name="Rich S.A."/>
            <person name="Livny J."/>
            <person name="Vlamakis H."/>
            <person name="Clish C."/>
            <person name="Bullock K."/>
            <person name="Deik A."/>
            <person name="Scott J."/>
            <person name="Pierce K.A."/>
            <person name="Xavier R.J."/>
            <person name="Alm E.J."/>
        </authorList>
    </citation>
    <scope>NUCLEOTIDE SEQUENCE [LARGE SCALE GENOMIC DNA]</scope>
    <source>
        <strain evidence="4 9">BIOML-A25</strain>
    </source>
</reference>
<reference evidence="6" key="4">
    <citation type="submission" date="2023-10" db="EMBL/GenBank/DDBJ databases">
        <title>Genome of Potential pathogenic bacteria in Crohn's disease.</title>
        <authorList>
            <person name="Rodriguez-Palacios A."/>
        </authorList>
    </citation>
    <scope>NUCLEOTIDE SEQUENCE</scope>
    <source>
        <strain evidence="6">CavFT-hAR62</strain>
    </source>
</reference>
<dbReference type="Gene3D" id="2.60.40.3690">
    <property type="match status" value="1"/>
</dbReference>
<dbReference type="InterPro" id="IPR029140">
    <property type="entry name" value="Mfa1_C"/>
</dbReference>
<dbReference type="EMBL" id="QRZL01000008">
    <property type="protein sequence ID" value="RGV77789.1"/>
    <property type="molecule type" value="Genomic_DNA"/>
</dbReference>
<reference evidence="5" key="3">
    <citation type="submission" date="2021-06" db="EMBL/GenBank/DDBJ databases">
        <title>Collection of gut derived symbiotic bacterial strains cultured from healthy donors.</title>
        <authorList>
            <person name="Lin H."/>
            <person name="Littmann E."/>
            <person name="Pamer E.G."/>
        </authorList>
    </citation>
    <scope>NUCLEOTIDE SEQUENCE</scope>
    <source>
        <strain evidence="5">MSK.5.10</strain>
    </source>
</reference>
<organism evidence="4 9">
    <name type="scientific">Phocaeicola dorei</name>
    <dbReference type="NCBI Taxonomy" id="357276"/>
    <lineage>
        <taxon>Bacteria</taxon>
        <taxon>Pseudomonadati</taxon>
        <taxon>Bacteroidota</taxon>
        <taxon>Bacteroidia</taxon>
        <taxon>Bacteroidales</taxon>
        <taxon>Bacteroidaceae</taxon>
        <taxon>Phocaeicola</taxon>
    </lineage>
</organism>
<evidence type="ECO:0000313" key="7">
    <source>
        <dbReference type="EMBL" id="RGV77789.1"/>
    </source>
</evidence>
<comment type="caution">
    <text evidence="4">The sequence shown here is derived from an EMBL/GenBank/DDBJ whole genome shotgun (WGS) entry which is preliminary data.</text>
</comment>
<evidence type="ECO:0000313" key="6">
    <source>
        <dbReference type="EMBL" id="MDU0271592.1"/>
    </source>
</evidence>
<sequence>MKIKGLLLGMFACAALVACTNDDIVENNNIEQPEKVKANLTLSISTSTGSGRAADAETGDDVENGTPSEGSIKDAVIIISPVQGNTATGLVEYADNITVTSGVYEPSFQLNQTGSYNVLVILNPCADIANKAKETSATAAGVYEYVTNYSITAGSSNDASVDVVTKGASARDHFMMANSEAAMVNITSQDPTQPIIQAIRVERVVSKITFTPNNNDNKYNVKVKVTTIPTVTTDGWLKTTTADKTSYIYITKLNKALLDADNAEIWVLLNGGNETGRYQLESTLDNKYKGNVKQNETTTSIEAPVFVATDRTGAFHYEKGTSTTAEETWTVYLDKYAMVNLSKTVYAVRHKTSDWSTISPFGTLTNSDYLVDPKSVDKNSVTLTDGLWADGDKTATDYFFNTVGELQTSQDIYNNAFLKDLPKSSDVEIGEIAQSNDAFLTYCLENSVTKDHQQKGVVTGIVFRGEILDNEGTNVGTIYKYANQYFRSMDALKSVYPAYKAENLVTYTDGYCYYYAPIEHFKGNENNMQYAIMRNNIYSLKIGTFKEIGSSTIIPEDGGTIDDESAYLKLTTTIAPWIVRFNTVNF</sequence>
<feature type="signal peptide" evidence="2">
    <location>
        <begin position="1"/>
        <end position="20"/>
    </location>
</feature>
<feature type="region of interest" description="Disordered" evidence="1">
    <location>
        <begin position="47"/>
        <end position="69"/>
    </location>
</feature>
<gene>
    <name evidence="7" type="ORF">DWW04_09760</name>
    <name evidence="4" type="ORF">F2Z07_18665</name>
    <name evidence="5" type="ORF">KSU80_02420</name>
    <name evidence="6" type="ORF">RVH45_17180</name>
</gene>